<dbReference type="InterPro" id="IPR036412">
    <property type="entry name" value="HAD-like_sf"/>
</dbReference>
<gene>
    <name evidence="3" type="ORF">R1flu_014478</name>
</gene>
<keyword evidence="4" id="KW-1185">Reference proteome</keyword>
<dbReference type="Proteomes" id="UP001605036">
    <property type="component" value="Unassembled WGS sequence"/>
</dbReference>
<evidence type="ECO:0000259" key="2">
    <source>
        <dbReference type="Pfam" id="PF03031"/>
    </source>
</evidence>
<dbReference type="AlphaFoldDB" id="A0ABD1YGB7"/>
<dbReference type="InterPro" id="IPR004274">
    <property type="entry name" value="FCP1_dom"/>
</dbReference>
<dbReference type="Gene3D" id="3.40.50.1000">
    <property type="entry name" value="HAD superfamily/HAD-like"/>
    <property type="match status" value="1"/>
</dbReference>
<organism evidence="3 4">
    <name type="scientific">Riccia fluitans</name>
    <dbReference type="NCBI Taxonomy" id="41844"/>
    <lineage>
        <taxon>Eukaryota</taxon>
        <taxon>Viridiplantae</taxon>
        <taxon>Streptophyta</taxon>
        <taxon>Embryophyta</taxon>
        <taxon>Marchantiophyta</taxon>
        <taxon>Marchantiopsida</taxon>
        <taxon>Marchantiidae</taxon>
        <taxon>Marchantiales</taxon>
        <taxon>Ricciaceae</taxon>
        <taxon>Riccia</taxon>
    </lineage>
</organism>
<evidence type="ECO:0000256" key="1">
    <source>
        <dbReference type="SAM" id="SignalP"/>
    </source>
</evidence>
<reference evidence="3 4" key="1">
    <citation type="submission" date="2024-09" db="EMBL/GenBank/DDBJ databases">
        <title>Chromosome-scale assembly of Riccia fluitans.</title>
        <authorList>
            <person name="Paukszto L."/>
            <person name="Sawicki J."/>
            <person name="Karawczyk K."/>
            <person name="Piernik-Szablinska J."/>
            <person name="Szczecinska M."/>
            <person name="Mazdziarz M."/>
        </authorList>
    </citation>
    <scope>NUCLEOTIDE SEQUENCE [LARGE SCALE GENOMIC DNA]</scope>
    <source>
        <strain evidence="3">Rf_01</strain>
        <tissue evidence="3">Aerial parts of the thallus</tissue>
    </source>
</reference>
<proteinExistence type="predicted"/>
<evidence type="ECO:0000313" key="4">
    <source>
        <dbReference type="Proteomes" id="UP001605036"/>
    </source>
</evidence>
<dbReference type="Pfam" id="PF03031">
    <property type="entry name" value="NIF"/>
    <property type="match status" value="1"/>
</dbReference>
<dbReference type="SUPFAM" id="SSF56784">
    <property type="entry name" value="HAD-like"/>
    <property type="match status" value="1"/>
</dbReference>
<dbReference type="EMBL" id="JBHFFA010000004">
    <property type="protein sequence ID" value="KAL2629792.1"/>
    <property type="molecule type" value="Genomic_DNA"/>
</dbReference>
<dbReference type="InterPro" id="IPR023214">
    <property type="entry name" value="HAD_sf"/>
</dbReference>
<feature type="signal peptide" evidence="1">
    <location>
        <begin position="1"/>
        <end position="18"/>
    </location>
</feature>
<evidence type="ECO:0000313" key="3">
    <source>
        <dbReference type="EMBL" id="KAL2629792.1"/>
    </source>
</evidence>
<keyword evidence="1" id="KW-0732">Signal</keyword>
<protein>
    <recommendedName>
        <fullName evidence="2">FCP1 homology domain-containing protein</fullName>
    </recommendedName>
</protein>
<accession>A0ABD1YGB7</accession>
<feature type="chain" id="PRO_5044854080" description="FCP1 homology domain-containing protein" evidence="1">
    <location>
        <begin position="19"/>
        <end position="195"/>
    </location>
</feature>
<comment type="caution">
    <text evidence="3">The sequence shown here is derived from an EMBL/GenBank/DDBJ whole genome shotgun (WGS) entry which is preliminary data.</text>
</comment>
<name>A0ABD1YGB7_9MARC</name>
<sequence>MVGVVLTSIFVHLGVVTHEECDSKALPSAIPIDPLASILLKFVVCLEDESEKMQVQLDKACMLKIETEAEVAQLMQRRDALALEIVLTSDEFATTRNRFGYTIYAASSRQYVIARLGLHEFLDACMAKFQAIIWTSKTTVSMRRILDCLEKEQLIPSRMASGQSIEDEHQQSIQWALPMMFDLNEEAFGSNTFLV</sequence>
<feature type="domain" description="FCP1 homology" evidence="2">
    <location>
        <begin position="97"/>
        <end position="165"/>
    </location>
</feature>